<dbReference type="InterPro" id="IPR002587">
    <property type="entry name" value="Myo-inos-1-P_Synthase"/>
</dbReference>
<evidence type="ECO:0000313" key="3">
    <source>
        <dbReference type="EMBL" id="KKK56523.1"/>
    </source>
</evidence>
<feature type="domain" description="Myo-inositol-1-phosphate synthase GAPDH-like" evidence="2">
    <location>
        <begin position="177"/>
        <end position="285"/>
    </location>
</feature>
<dbReference type="InterPro" id="IPR013021">
    <property type="entry name" value="Myo-inos-1-P_Synthase_GAPDH"/>
</dbReference>
<sequence length="352" mass="39449">HYYRNKSETDAIGLMHWEIGGFTPTDIEVVAAFDVDKRKIGRDVNEAIFAKPNCTAVFCTDLPQSGVIVRMGKILDGVSKHMNDYHTERTFELADEPEPTEEEVVKVLLESGAEILLNYLPVGSEEAARFYADCALEANMAFINNIPVFIASDPVWAKRFKDKNLPIIGDDIKAQLGATITHRVLTDLFNKRGVKLERTYQLNTGGNTDFLNMLNRERLASKKESKTEAVQSVAGARLDDENIHIGPSDYVPWQNDNKLCFIRMEGKLFGDVPMNLELRLSVEDSPNSAGVAIDAIRCAKLALLRREGGILDAPSAYFCKHPPRQYTDEEAYCLVEKFINREVGSELNMPQC</sequence>
<dbReference type="InterPro" id="IPR036291">
    <property type="entry name" value="NAD(P)-bd_dom_sf"/>
</dbReference>
<protein>
    <recommendedName>
        <fullName evidence="2">Myo-inositol-1-phosphate synthase GAPDH-like domain-containing protein</fullName>
    </recommendedName>
</protein>
<organism evidence="3">
    <name type="scientific">marine sediment metagenome</name>
    <dbReference type="NCBI Taxonomy" id="412755"/>
    <lineage>
        <taxon>unclassified sequences</taxon>
        <taxon>metagenomes</taxon>
        <taxon>ecological metagenomes</taxon>
    </lineage>
</organism>
<dbReference type="PIRSF" id="PIRSF015578">
    <property type="entry name" value="Myoinos-ppht_syn"/>
    <property type="match status" value="1"/>
</dbReference>
<dbReference type="GO" id="GO:0008654">
    <property type="term" value="P:phospholipid biosynthetic process"/>
    <property type="evidence" value="ECO:0007669"/>
    <property type="project" value="InterPro"/>
</dbReference>
<dbReference type="GO" id="GO:0004512">
    <property type="term" value="F:inositol-3-phosphate synthase activity"/>
    <property type="evidence" value="ECO:0007669"/>
    <property type="project" value="InterPro"/>
</dbReference>
<dbReference type="AlphaFoldDB" id="A0A0F8WIP3"/>
<evidence type="ECO:0000256" key="1">
    <source>
        <dbReference type="ARBA" id="ARBA00010813"/>
    </source>
</evidence>
<gene>
    <name evidence="3" type="ORF">LCGC14_3063670</name>
</gene>
<name>A0A0F8WIP3_9ZZZZ</name>
<dbReference type="GO" id="GO:0006021">
    <property type="term" value="P:inositol biosynthetic process"/>
    <property type="evidence" value="ECO:0007669"/>
    <property type="project" value="InterPro"/>
</dbReference>
<proteinExistence type="inferred from homology"/>
<dbReference type="Pfam" id="PF01658">
    <property type="entry name" value="Inos-1-P_synth"/>
    <property type="match status" value="1"/>
</dbReference>
<comment type="similarity">
    <text evidence="1">Belongs to the myo-inositol 1-phosphate synthase family.</text>
</comment>
<feature type="non-terminal residue" evidence="3">
    <location>
        <position position="352"/>
    </location>
</feature>
<dbReference type="Gene3D" id="3.40.50.720">
    <property type="entry name" value="NAD(P)-binding Rossmann-like Domain"/>
    <property type="match status" value="1"/>
</dbReference>
<dbReference type="PANTHER" id="PTHR43125:SF1">
    <property type="entry name" value="INOSITOL-3-PHOSPHATE SYNTHASE"/>
    <property type="match status" value="1"/>
</dbReference>
<feature type="non-terminal residue" evidence="3">
    <location>
        <position position="1"/>
    </location>
</feature>
<accession>A0A0F8WIP3</accession>
<dbReference type="SUPFAM" id="SSF51735">
    <property type="entry name" value="NAD(P)-binding Rossmann-fold domains"/>
    <property type="match status" value="1"/>
</dbReference>
<reference evidence="3" key="1">
    <citation type="journal article" date="2015" name="Nature">
        <title>Complex archaea that bridge the gap between prokaryotes and eukaryotes.</title>
        <authorList>
            <person name="Spang A."/>
            <person name="Saw J.H."/>
            <person name="Jorgensen S.L."/>
            <person name="Zaremba-Niedzwiedzka K."/>
            <person name="Martijn J."/>
            <person name="Lind A.E."/>
            <person name="van Eijk R."/>
            <person name="Schleper C."/>
            <person name="Guy L."/>
            <person name="Ettema T.J."/>
        </authorList>
    </citation>
    <scope>NUCLEOTIDE SEQUENCE</scope>
</reference>
<dbReference type="InterPro" id="IPR052199">
    <property type="entry name" value="MIPS"/>
</dbReference>
<dbReference type="SUPFAM" id="SSF55347">
    <property type="entry name" value="Glyceraldehyde-3-phosphate dehydrogenase-like, C-terminal domain"/>
    <property type="match status" value="1"/>
</dbReference>
<evidence type="ECO:0000259" key="2">
    <source>
        <dbReference type="Pfam" id="PF01658"/>
    </source>
</evidence>
<dbReference type="Gene3D" id="3.30.360.10">
    <property type="entry name" value="Dihydrodipicolinate Reductase, domain 2"/>
    <property type="match status" value="1"/>
</dbReference>
<dbReference type="PANTHER" id="PTHR43125">
    <property type="entry name" value="INOSITOL-3-PHOSPHATE SYNTHASE"/>
    <property type="match status" value="1"/>
</dbReference>
<comment type="caution">
    <text evidence="3">The sequence shown here is derived from an EMBL/GenBank/DDBJ whole genome shotgun (WGS) entry which is preliminary data.</text>
</comment>
<dbReference type="EMBL" id="LAZR01064952">
    <property type="protein sequence ID" value="KKK56523.1"/>
    <property type="molecule type" value="Genomic_DNA"/>
</dbReference>